<evidence type="ECO:0000313" key="3">
    <source>
        <dbReference type="EMBL" id="PSR86977.1"/>
    </source>
</evidence>
<sequence length="300" mass="32362">MLFTSPILALSALVAIATASPRICQTHASKTTNSSTIKCPIVLDGRVPANASLTSFDTANGLFNPDYVKGNNLSWSDILLFPTVATNSRFDSADAAQYKPIEVNINNASVYQAQYGFRRAGLLFANDSNTGSLGYTGVKTLHWSVQQDPQRALNLSHEYLNVWHESADYSADQIMFQAGSILAQPGLARDTFKVFDRNSSLLWSVAMDLEGGWQNFAVTLDVTANTIQIYYSTGTDPLQAVTDVIPTDLSGDGQFQIGMIKKPTGTSDVVNAGYQEAPFEEGQIYGGLFVEDSAGGCISL</sequence>
<name>A0A2T3A8X7_9PEZI</name>
<proteinExistence type="predicted"/>
<dbReference type="Pfam" id="PF18271">
    <property type="entry name" value="GH131_N"/>
    <property type="match status" value="1"/>
</dbReference>
<dbReference type="InterPro" id="IPR041524">
    <property type="entry name" value="GH131_N"/>
</dbReference>
<organism evidence="3 4">
    <name type="scientific">Coniella lustricola</name>
    <dbReference type="NCBI Taxonomy" id="2025994"/>
    <lineage>
        <taxon>Eukaryota</taxon>
        <taxon>Fungi</taxon>
        <taxon>Dikarya</taxon>
        <taxon>Ascomycota</taxon>
        <taxon>Pezizomycotina</taxon>
        <taxon>Sordariomycetes</taxon>
        <taxon>Sordariomycetidae</taxon>
        <taxon>Diaporthales</taxon>
        <taxon>Schizoparmaceae</taxon>
        <taxon>Coniella</taxon>
    </lineage>
</organism>
<evidence type="ECO:0000256" key="1">
    <source>
        <dbReference type="SAM" id="SignalP"/>
    </source>
</evidence>
<dbReference type="Proteomes" id="UP000241462">
    <property type="component" value="Unassembled WGS sequence"/>
</dbReference>
<feature type="signal peptide" evidence="1">
    <location>
        <begin position="1"/>
        <end position="19"/>
    </location>
</feature>
<evidence type="ECO:0000259" key="2">
    <source>
        <dbReference type="Pfam" id="PF18271"/>
    </source>
</evidence>
<feature type="chain" id="PRO_5015725065" description="Glycoside hydrolase 131 catalytic N-terminal domain-containing protein" evidence="1">
    <location>
        <begin position="20"/>
        <end position="300"/>
    </location>
</feature>
<accession>A0A2T3A8X7</accession>
<dbReference type="InParanoid" id="A0A2T3A8X7"/>
<dbReference type="Gene3D" id="2.60.120.1160">
    <property type="match status" value="1"/>
</dbReference>
<dbReference type="PANTHER" id="PTHR34612:SF4">
    <property type="entry name" value="GLYCOSIDE HYDROLASE 131 CATALYTIC N-TERMINAL DOMAIN-CONTAINING PROTEIN"/>
    <property type="match status" value="1"/>
</dbReference>
<evidence type="ECO:0000313" key="4">
    <source>
        <dbReference type="Proteomes" id="UP000241462"/>
    </source>
</evidence>
<reference evidence="3 4" key="1">
    <citation type="journal article" date="2018" name="Mycol. Prog.">
        <title>Coniella lustricola, a new species from submerged detritus.</title>
        <authorList>
            <person name="Raudabaugh D.B."/>
            <person name="Iturriaga T."/>
            <person name="Carver A."/>
            <person name="Mondo S."/>
            <person name="Pangilinan J."/>
            <person name="Lipzen A."/>
            <person name="He G."/>
            <person name="Amirebrahimi M."/>
            <person name="Grigoriev I.V."/>
            <person name="Miller A.N."/>
        </authorList>
    </citation>
    <scope>NUCLEOTIDE SEQUENCE [LARGE SCALE GENOMIC DNA]</scope>
    <source>
        <strain evidence="3 4">B22-T-1</strain>
    </source>
</reference>
<gene>
    <name evidence="3" type="ORF">BD289DRAFT_433121</name>
</gene>
<feature type="domain" description="Glycoside hydrolase 131 catalytic N-terminal" evidence="2">
    <location>
        <begin position="41"/>
        <end position="296"/>
    </location>
</feature>
<dbReference type="PANTHER" id="PTHR34612">
    <property type="entry name" value="GH131_N DOMAIN-CONTAINING PROTEIN"/>
    <property type="match status" value="1"/>
</dbReference>
<dbReference type="STRING" id="2025994.A0A2T3A8X7"/>
<dbReference type="OrthoDB" id="5283326at2759"/>
<keyword evidence="1" id="KW-0732">Signal</keyword>
<keyword evidence="4" id="KW-1185">Reference proteome</keyword>
<protein>
    <recommendedName>
        <fullName evidence="2">Glycoside hydrolase 131 catalytic N-terminal domain-containing protein</fullName>
    </recommendedName>
</protein>
<dbReference type="EMBL" id="KZ678435">
    <property type="protein sequence ID" value="PSR86977.1"/>
    <property type="molecule type" value="Genomic_DNA"/>
</dbReference>
<dbReference type="AlphaFoldDB" id="A0A2T3A8X7"/>